<dbReference type="AlphaFoldDB" id="A0A6J5Y3Y1"/>
<evidence type="ECO:0000313" key="3">
    <source>
        <dbReference type="Proteomes" id="UP000507245"/>
    </source>
</evidence>
<proteinExistence type="predicted"/>
<evidence type="ECO:0000256" key="1">
    <source>
        <dbReference type="SAM" id="MobiDB-lite"/>
    </source>
</evidence>
<gene>
    <name evidence="2" type="ORF">ORAREDHAP_LOCUS45159</name>
</gene>
<evidence type="ECO:0000313" key="2">
    <source>
        <dbReference type="EMBL" id="CAB4318174.1"/>
    </source>
</evidence>
<feature type="region of interest" description="Disordered" evidence="1">
    <location>
        <begin position="1"/>
        <end position="26"/>
    </location>
</feature>
<protein>
    <submittedName>
        <fullName evidence="2">Uncharacterized protein</fullName>
    </submittedName>
</protein>
<sequence>MEGVSSKSSAPLFEGPAAKEDDEEPPGAVLKVGKLKLIQRLVSENINKIKVEKHPSCCCCSNQENQALLFEMKQKLSKTNSKANAAANNNIPDLNLSSSSTQNPSSSSN</sequence>
<name>A0A6J5Y3Y1_PRUAR</name>
<reference evidence="3" key="1">
    <citation type="journal article" date="2020" name="Genome Biol.">
        <title>Gamete binning: chromosome-level and haplotype-resolved genome assembly enabled by high-throughput single-cell sequencing of gamete genomes.</title>
        <authorList>
            <person name="Campoy J.A."/>
            <person name="Sun H."/>
            <person name="Goel M."/>
            <person name="Jiao W.-B."/>
            <person name="Folz-Donahue K."/>
            <person name="Wang N."/>
            <person name="Rubio M."/>
            <person name="Liu C."/>
            <person name="Kukat C."/>
            <person name="Ruiz D."/>
            <person name="Huettel B."/>
            <person name="Schneeberger K."/>
        </authorList>
    </citation>
    <scope>NUCLEOTIDE SEQUENCE [LARGE SCALE GENOMIC DNA]</scope>
    <source>
        <strain evidence="3">cv. Rojo Pasion</strain>
    </source>
</reference>
<accession>A0A6J5Y3Y1</accession>
<feature type="region of interest" description="Disordered" evidence="1">
    <location>
        <begin position="81"/>
        <end position="109"/>
    </location>
</feature>
<organism evidence="2 3">
    <name type="scientific">Prunus armeniaca</name>
    <name type="common">Apricot</name>
    <name type="synonym">Armeniaca vulgaris</name>
    <dbReference type="NCBI Taxonomy" id="36596"/>
    <lineage>
        <taxon>Eukaryota</taxon>
        <taxon>Viridiplantae</taxon>
        <taxon>Streptophyta</taxon>
        <taxon>Embryophyta</taxon>
        <taxon>Tracheophyta</taxon>
        <taxon>Spermatophyta</taxon>
        <taxon>Magnoliopsida</taxon>
        <taxon>eudicotyledons</taxon>
        <taxon>Gunneridae</taxon>
        <taxon>Pentapetalae</taxon>
        <taxon>rosids</taxon>
        <taxon>fabids</taxon>
        <taxon>Rosales</taxon>
        <taxon>Rosaceae</taxon>
        <taxon>Amygdaloideae</taxon>
        <taxon>Amygdaleae</taxon>
        <taxon>Prunus</taxon>
    </lineage>
</organism>
<feature type="compositionally biased region" description="Low complexity" evidence="1">
    <location>
        <begin position="83"/>
        <end position="109"/>
    </location>
</feature>
<dbReference type="Proteomes" id="UP000507245">
    <property type="component" value="Unassembled WGS sequence"/>
</dbReference>
<dbReference type="EMBL" id="CAEKKB010000007">
    <property type="protein sequence ID" value="CAB4318174.1"/>
    <property type="molecule type" value="Genomic_DNA"/>
</dbReference>
<keyword evidence="3" id="KW-1185">Reference proteome</keyword>